<dbReference type="SMART" id="SM00100">
    <property type="entry name" value="cNMP"/>
    <property type="match status" value="1"/>
</dbReference>
<dbReference type="PROSITE" id="PS51063">
    <property type="entry name" value="HTH_CRP_2"/>
    <property type="match status" value="1"/>
</dbReference>
<dbReference type="InterPro" id="IPR012318">
    <property type="entry name" value="HTH_CRP"/>
</dbReference>
<evidence type="ECO:0000313" key="6">
    <source>
        <dbReference type="EMBL" id="SBV34057.1"/>
    </source>
</evidence>
<reference evidence="6" key="1">
    <citation type="submission" date="2016-03" db="EMBL/GenBank/DDBJ databases">
        <authorList>
            <person name="Ploux O."/>
        </authorList>
    </citation>
    <scope>NUCLEOTIDE SEQUENCE</scope>
    <source>
        <strain evidence="6">UC10</strain>
    </source>
</reference>
<dbReference type="InterPro" id="IPR036388">
    <property type="entry name" value="WH-like_DNA-bd_sf"/>
</dbReference>
<dbReference type="InterPro" id="IPR014710">
    <property type="entry name" value="RmlC-like_jellyroll"/>
</dbReference>
<evidence type="ECO:0000259" key="5">
    <source>
        <dbReference type="PROSITE" id="PS51063"/>
    </source>
</evidence>
<dbReference type="Gene3D" id="1.10.10.10">
    <property type="entry name" value="Winged helix-like DNA-binding domain superfamily/Winged helix DNA-binding domain"/>
    <property type="match status" value="1"/>
</dbReference>
<dbReference type="KEGG" id="sphu:SPPYR_2937"/>
<keyword evidence="1" id="KW-0805">Transcription regulation</keyword>
<feature type="domain" description="HTH crp-type" evidence="5">
    <location>
        <begin position="142"/>
        <end position="214"/>
    </location>
</feature>
<dbReference type="InterPro" id="IPR000595">
    <property type="entry name" value="cNMP-bd_dom"/>
</dbReference>
<dbReference type="GO" id="GO:0003677">
    <property type="term" value="F:DNA binding"/>
    <property type="evidence" value="ECO:0007669"/>
    <property type="project" value="UniProtKB-KW"/>
</dbReference>
<evidence type="ECO:0000259" key="4">
    <source>
        <dbReference type="PROSITE" id="PS50042"/>
    </source>
</evidence>
<dbReference type="Pfam" id="PF00027">
    <property type="entry name" value="cNMP_binding"/>
    <property type="match status" value="1"/>
</dbReference>
<dbReference type="GO" id="GO:0006355">
    <property type="term" value="P:regulation of DNA-templated transcription"/>
    <property type="evidence" value="ECO:0007669"/>
    <property type="project" value="InterPro"/>
</dbReference>
<dbReference type="EMBL" id="LT598653">
    <property type="protein sequence ID" value="SBV34057.1"/>
    <property type="molecule type" value="Genomic_DNA"/>
</dbReference>
<sequence>MPFREILNRLLGPGERVLWEASLARNARDVRRGADILREGERPQALYVVLAGWAQKYRQLHDGRRQIVGIYLPGQICGLDLFTIARHDHSLAAVRHVSIAEVGRAELCDLLQHCPNLSQIFCWSELVAGAIQREWMASIGQRNAIERVAHLMCEMFVRQGGERADGVCDFLLTQRQIAEATGLTQVHVNRMVQELRRRCGAELGQQRLRVPDFSALASIACFDANYLHLGEADRIADLAYPLFDARPEWAAGKRPPVGREDGLRLVGASL</sequence>
<evidence type="ECO:0000256" key="3">
    <source>
        <dbReference type="ARBA" id="ARBA00023163"/>
    </source>
</evidence>
<dbReference type="SUPFAM" id="SSF51206">
    <property type="entry name" value="cAMP-binding domain-like"/>
    <property type="match status" value="1"/>
</dbReference>
<dbReference type="SUPFAM" id="SSF46785">
    <property type="entry name" value="Winged helix' DNA-binding domain"/>
    <property type="match status" value="1"/>
</dbReference>
<proteinExistence type="predicted"/>
<feature type="domain" description="Cyclic nucleotide-binding" evidence="4">
    <location>
        <begin position="33"/>
        <end position="78"/>
    </location>
</feature>
<dbReference type="Gene3D" id="2.60.120.10">
    <property type="entry name" value="Jelly Rolls"/>
    <property type="match status" value="1"/>
</dbReference>
<dbReference type="AlphaFoldDB" id="A0A1Y5Q2P2"/>
<evidence type="ECO:0000256" key="2">
    <source>
        <dbReference type="ARBA" id="ARBA00023125"/>
    </source>
</evidence>
<accession>A0A1Y5Q2P2</accession>
<organism evidence="6">
    <name type="scientific">uncultured Sphingopyxis sp</name>
    <dbReference type="NCBI Taxonomy" id="310581"/>
    <lineage>
        <taxon>Bacteria</taxon>
        <taxon>Pseudomonadati</taxon>
        <taxon>Pseudomonadota</taxon>
        <taxon>Alphaproteobacteria</taxon>
        <taxon>Sphingomonadales</taxon>
        <taxon>Sphingomonadaceae</taxon>
        <taxon>Sphingopyxis</taxon>
        <taxon>environmental samples</taxon>
    </lineage>
</organism>
<dbReference type="Pfam" id="PF13545">
    <property type="entry name" value="HTH_Crp_2"/>
    <property type="match status" value="1"/>
</dbReference>
<name>A0A1Y5Q2P2_9SPHN</name>
<evidence type="ECO:0000256" key="1">
    <source>
        <dbReference type="ARBA" id="ARBA00023015"/>
    </source>
</evidence>
<dbReference type="RefSeq" id="WP_295320571.1">
    <property type="nucleotide sequence ID" value="NZ_LT598653.1"/>
</dbReference>
<dbReference type="CDD" id="cd00038">
    <property type="entry name" value="CAP_ED"/>
    <property type="match status" value="1"/>
</dbReference>
<dbReference type="InterPro" id="IPR036390">
    <property type="entry name" value="WH_DNA-bd_sf"/>
</dbReference>
<gene>
    <name evidence="6" type="ORF">SPPYR_2937</name>
</gene>
<dbReference type="PROSITE" id="PS50042">
    <property type="entry name" value="CNMP_BINDING_3"/>
    <property type="match status" value="1"/>
</dbReference>
<protein>
    <submittedName>
        <fullName evidence="6">Putative transcriptional regulatory protein, Crp/Fnr family</fullName>
    </submittedName>
</protein>
<dbReference type="InterPro" id="IPR018490">
    <property type="entry name" value="cNMP-bd_dom_sf"/>
</dbReference>
<keyword evidence="2" id="KW-0238">DNA-binding</keyword>
<keyword evidence="3" id="KW-0804">Transcription</keyword>